<keyword evidence="2" id="KW-1185">Reference proteome</keyword>
<protein>
    <submittedName>
        <fullName evidence="1">Uncharacterized protein</fullName>
    </submittedName>
</protein>
<dbReference type="Proteomes" id="UP000499080">
    <property type="component" value="Unassembled WGS sequence"/>
</dbReference>
<sequence>MSPFGRHQAVRKFKLWNLWTTFDSIVRPFPFPKHYRLCCRNRKVVLETFPIHPQFEELTALSSHYLKQRNSSVTLASFATELCQFNSSPKCFTVQDTSHLGLFHPDPG</sequence>
<gene>
    <name evidence="1" type="ORF">AVEN_48655_1</name>
</gene>
<evidence type="ECO:0000313" key="2">
    <source>
        <dbReference type="Proteomes" id="UP000499080"/>
    </source>
</evidence>
<organism evidence="1 2">
    <name type="scientific">Araneus ventricosus</name>
    <name type="common">Orbweaver spider</name>
    <name type="synonym">Epeira ventricosa</name>
    <dbReference type="NCBI Taxonomy" id="182803"/>
    <lineage>
        <taxon>Eukaryota</taxon>
        <taxon>Metazoa</taxon>
        <taxon>Ecdysozoa</taxon>
        <taxon>Arthropoda</taxon>
        <taxon>Chelicerata</taxon>
        <taxon>Arachnida</taxon>
        <taxon>Araneae</taxon>
        <taxon>Araneomorphae</taxon>
        <taxon>Entelegynae</taxon>
        <taxon>Araneoidea</taxon>
        <taxon>Araneidae</taxon>
        <taxon>Araneus</taxon>
    </lineage>
</organism>
<reference evidence="1 2" key="1">
    <citation type="journal article" date="2019" name="Sci. Rep.">
        <title>Orb-weaving spider Araneus ventricosus genome elucidates the spidroin gene catalogue.</title>
        <authorList>
            <person name="Kono N."/>
            <person name="Nakamura H."/>
            <person name="Ohtoshi R."/>
            <person name="Moran D.A.P."/>
            <person name="Shinohara A."/>
            <person name="Yoshida Y."/>
            <person name="Fujiwara M."/>
            <person name="Mori M."/>
            <person name="Tomita M."/>
            <person name="Arakawa K."/>
        </authorList>
    </citation>
    <scope>NUCLEOTIDE SEQUENCE [LARGE SCALE GENOMIC DNA]</scope>
</reference>
<evidence type="ECO:0000313" key="1">
    <source>
        <dbReference type="EMBL" id="GBO01171.1"/>
    </source>
</evidence>
<dbReference type="AlphaFoldDB" id="A0A4Y2TM91"/>
<accession>A0A4Y2TM91</accession>
<proteinExistence type="predicted"/>
<dbReference type="EMBL" id="BGPR01029413">
    <property type="protein sequence ID" value="GBO01171.1"/>
    <property type="molecule type" value="Genomic_DNA"/>
</dbReference>
<name>A0A4Y2TM91_ARAVE</name>
<comment type="caution">
    <text evidence="1">The sequence shown here is derived from an EMBL/GenBank/DDBJ whole genome shotgun (WGS) entry which is preliminary data.</text>
</comment>